<name>A0ABQ7I2Q1_9MICR</name>
<protein>
    <submittedName>
        <fullName evidence="1">Uncharacterized protein</fullName>
    </submittedName>
</protein>
<keyword evidence="2" id="KW-1185">Reference proteome</keyword>
<evidence type="ECO:0000313" key="2">
    <source>
        <dbReference type="Proteomes" id="UP001516464"/>
    </source>
</evidence>
<reference evidence="1 2" key="1">
    <citation type="submission" date="2019-01" db="EMBL/GenBank/DDBJ databases">
        <title>Genomes sequencing and comparative genomics of infectious freshwater microsporidia, Cucumispora dikerogammari and Thelohania contejeani.</title>
        <authorList>
            <person name="Cormier A."/>
            <person name="Giraud I."/>
            <person name="Wattier R."/>
            <person name="Teixeira M."/>
            <person name="Grandjean F."/>
            <person name="Rigaud T."/>
            <person name="Cordaux R."/>
        </authorList>
    </citation>
    <scope>NUCLEOTIDE SEQUENCE [LARGE SCALE GENOMIC DNA]</scope>
    <source>
        <strain evidence="1">T1</strain>
        <tissue evidence="1">Spores</tissue>
    </source>
</reference>
<evidence type="ECO:0000313" key="1">
    <source>
        <dbReference type="EMBL" id="KAF7684637.1"/>
    </source>
</evidence>
<organism evidence="1 2">
    <name type="scientific">Astathelohania contejeani</name>
    <dbReference type="NCBI Taxonomy" id="164912"/>
    <lineage>
        <taxon>Eukaryota</taxon>
        <taxon>Fungi</taxon>
        <taxon>Fungi incertae sedis</taxon>
        <taxon>Microsporidia</taxon>
        <taxon>Astathelohaniidae</taxon>
        <taxon>Astathelohania</taxon>
    </lineage>
</organism>
<gene>
    <name evidence="1" type="ORF">TCON_0186</name>
</gene>
<dbReference type="EMBL" id="SBIQ01000006">
    <property type="protein sequence ID" value="KAF7684637.1"/>
    <property type="molecule type" value="Genomic_DNA"/>
</dbReference>
<sequence length="107" mass="12942">MLNLLKCKWFISAPMKKKIKEESETEEELQDETVNEETKRVAEYLSFQRKLMAERVEKSFKLFLENEMKMFEMYQPFRDCEKIPEIDYEEDVDDNPMDDVNLITNAE</sequence>
<proteinExistence type="predicted"/>
<dbReference type="Proteomes" id="UP001516464">
    <property type="component" value="Unassembled WGS sequence"/>
</dbReference>
<comment type="caution">
    <text evidence="1">The sequence shown here is derived from an EMBL/GenBank/DDBJ whole genome shotgun (WGS) entry which is preliminary data.</text>
</comment>
<accession>A0ABQ7I2Q1</accession>